<dbReference type="InterPro" id="IPR036980">
    <property type="entry name" value="RNase_P/MRP_Rpp29_sf"/>
</dbReference>
<evidence type="ECO:0000256" key="3">
    <source>
        <dbReference type="SAM" id="MobiDB-lite"/>
    </source>
</evidence>
<reference evidence="4" key="1">
    <citation type="submission" date="2013-12" db="EMBL/GenBank/DDBJ databases">
        <title>The Genome Sequence of Aphanomyces invadans NJM9701.</title>
        <authorList>
            <consortium name="The Broad Institute Genomics Platform"/>
            <person name="Russ C."/>
            <person name="Tyler B."/>
            <person name="van West P."/>
            <person name="Dieguez-Uribeondo J."/>
            <person name="Young S.K."/>
            <person name="Zeng Q."/>
            <person name="Gargeya S."/>
            <person name="Fitzgerald M."/>
            <person name="Abouelleil A."/>
            <person name="Alvarado L."/>
            <person name="Chapman S.B."/>
            <person name="Gainer-Dewar J."/>
            <person name="Goldberg J."/>
            <person name="Griggs A."/>
            <person name="Gujja S."/>
            <person name="Hansen M."/>
            <person name="Howarth C."/>
            <person name="Imamovic A."/>
            <person name="Ireland A."/>
            <person name="Larimer J."/>
            <person name="McCowan C."/>
            <person name="Murphy C."/>
            <person name="Pearson M."/>
            <person name="Poon T.W."/>
            <person name="Priest M."/>
            <person name="Roberts A."/>
            <person name="Saif S."/>
            <person name="Shea T."/>
            <person name="Sykes S."/>
            <person name="Wortman J."/>
            <person name="Nusbaum C."/>
            <person name="Birren B."/>
        </authorList>
    </citation>
    <scope>NUCLEOTIDE SEQUENCE [LARGE SCALE GENOMIC DNA]</scope>
    <source>
        <strain evidence="4">NJM9701</strain>
    </source>
</reference>
<dbReference type="Gene3D" id="2.30.30.210">
    <property type="entry name" value="Ribonuclease P/MRP, subunit p29"/>
    <property type="match status" value="1"/>
</dbReference>
<comment type="similarity">
    <text evidence="2">Belongs to the eukaryotic/archaeal RNase P protein component 1 family.</text>
</comment>
<feature type="region of interest" description="Disordered" evidence="3">
    <location>
        <begin position="61"/>
        <end position="80"/>
    </location>
</feature>
<dbReference type="InterPro" id="IPR002730">
    <property type="entry name" value="Rpp29/RNP1"/>
</dbReference>
<comment type="subcellular location">
    <subcellularLocation>
        <location evidence="1">Nucleus</location>
    </subcellularLocation>
</comment>
<dbReference type="OrthoDB" id="124041at2759"/>
<dbReference type="eggNOG" id="KOG4046">
    <property type="taxonomic scope" value="Eukaryota"/>
</dbReference>
<evidence type="ECO:0000256" key="1">
    <source>
        <dbReference type="ARBA" id="ARBA00004123"/>
    </source>
</evidence>
<dbReference type="GO" id="GO:0033204">
    <property type="term" value="F:ribonuclease P RNA binding"/>
    <property type="evidence" value="ECO:0007669"/>
    <property type="project" value="InterPro"/>
</dbReference>
<dbReference type="SMART" id="SM00538">
    <property type="entry name" value="POP4"/>
    <property type="match status" value="1"/>
</dbReference>
<evidence type="ECO:0000256" key="2">
    <source>
        <dbReference type="ARBA" id="ARBA00006181"/>
    </source>
</evidence>
<dbReference type="PANTHER" id="PTHR13348">
    <property type="entry name" value="RIBONUCLEASE P SUBUNIT P29"/>
    <property type="match status" value="1"/>
</dbReference>
<gene>
    <name evidence="4" type="ORF">H310_02867</name>
</gene>
<organism evidence="4">
    <name type="scientific">Aphanomyces invadans</name>
    <dbReference type="NCBI Taxonomy" id="157072"/>
    <lineage>
        <taxon>Eukaryota</taxon>
        <taxon>Sar</taxon>
        <taxon>Stramenopiles</taxon>
        <taxon>Oomycota</taxon>
        <taxon>Saprolegniomycetes</taxon>
        <taxon>Saprolegniales</taxon>
        <taxon>Verrucalvaceae</taxon>
        <taxon>Aphanomyces</taxon>
    </lineage>
</organism>
<dbReference type="GO" id="GO:0006364">
    <property type="term" value="P:rRNA processing"/>
    <property type="evidence" value="ECO:0007669"/>
    <property type="project" value="TreeGrafter"/>
</dbReference>
<dbReference type="RefSeq" id="XP_008864760.1">
    <property type="nucleotide sequence ID" value="XM_008866538.1"/>
</dbReference>
<dbReference type="GO" id="GO:0000172">
    <property type="term" value="C:ribonuclease MRP complex"/>
    <property type="evidence" value="ECO:0007669"/>
    <property type="project" value="InterPro"/>
</dbReference>
<dbReference type="SUPFAM" id="SSF101744">
    <property type="entry name" value="Rof/RNase P subunit-like"/>
    <property type="match status" value="1"/>
</dbReference>
<dbReference type="InterPro" id="IPR016848">
    <property type="entry name" value="RNase_P/MRP_Rpp29-subunit"/>
</dbReference>
<proteinExistence type="inferred from homology"/>
<evidence type="ECO:0000313" key="4">
    <source>
        <dbReference type="EMBL" id="ETW06685.1"/>
    </source>
</evidence>
<dbReference type="Pfam" id="PF01868">
    <property type="entry name" value="RNase_P-MRP_p29"/>
    <property type="match status" value="1"/>
</dbReference>
<dbReference type="GeneID" id="20079917"/>
<dbReference type="VEuPathDB" id="FungiDB:H310_02867"/>
<dbReference type="STRING" id="157072.A0A024UKG5"/>
<dbReference type="GO" id="GO:0005634">
    <property type="term" value="C:nucleus"/>
    <property type="evidence" value="ECO:0007669"/>
    <property type="project" value="UniProtKB-SubCell"/>
</dbReference>
<dbReference type="PANTHER" id="PTHR13348:SF0">
    <property type="entry name" value="RIBONUCLEASE P PROTEIN SUBUNIT P29"/>
    <property type="match status" value="1"/>
</dbReference>
<dbReference type="AlphaFoldDB" id="A0A024UKG5"/>
<protein>
    <submittedName>
        <fullName evidence="4">Uncharacterized protein</fullName>
    </submittedName>
</protein>
<feature type="region of interest" description="Disordered" evidence="3">
    <location>
        <begin position="18"/>
        <end position="50"/>
    </location>
</feature>
<feature type="compositionally biased region" description="Basic and acidic residues" evidence="3">
    <location>
        <begin position="61"/>
        <end position="73"/>
    </location>
</feature>
<name>A0A024UKG5_9STRA</name>
<dbReference type="InterPro" id="IPR023534">
    <property type="entry name" value="Rof/RNase_P-like"/>
</dbReference>
<dbReference type="GO" id="GO:0001682">
    <property type="term" value="P:tRNA 5'-leader removal"/>
    <property type="evidence" value="ECO:0007669"/>
    <property type="project" value="InterPro"/>
</dbReference>
<accession>A0A024UKG5</accession>
<sequence>MDKRKLMLDSLDAAFASKKPKVVPATSKSAPKKSMQPKANKANKSTNSALHLKLNHQAKAREAVKQSDRKQKDAPNPLYSKVDGLLYTTKTANDKSRPPLKELEEQLLALALASQRPPGNTKDESLLDKVKNKILQLDNPHKAKPTAQSAATSCQLVRLPHKMSMKMRRKLGFHAPPPSITVDDAQEIHRLWTMYMTEFLAEIAPSTCTTTSTFTACYYGPKLLKADFRGCCLRVVRSSSPTLIGASGIVLDDHANTFHVLNNEGGVRCFPKDSTTSFEFGVAGMVFRVNGDDFRSRSY</sequence>
<dbReference type="EMBL" id="KI913955">
    <property type="protein sequence ID" value="ETW06685.1"/>
    <property type="molecule type" value="Genomic_DNA"/>
</dbReference>
<dbReference type="GO" id="GO:0030677">
    <property type="term" value="C:ribonuclease P complex"/>
    <property type="evidence" value="ECO:0007669"/>
    <property type="project" value="InterPro"/>
</dbReference>